<proteinExistence type="predicted"/>
<accession>A0A8H7E244</accession>
<name>A0A8H7E244_9EURO</name>
<reference evidence="1" key="1">
    <citation type="submission" date="2020-02" db="EMBL/GenBank/DDBJ databases">
        <authorList>
            <person name="Palmer J.M."/>
        </authorList>
    </citation>
    <scope>NUCLEOTIDE SEQUENCE</scope>
    <source>
        <strain evidence="1">EPUS1.4</strain>
        <tissue evidence="1">Thallus</tissue>
    </source>
</reference>
<dbReference type="Proteomes" id="UP000606974">
    <property type="component" value="Unassembled WGS sequence"/>
</dbReference>
<dbReference type="EMBL" id="JAACFV010000097">
    <property type="protein sequence ID" value="KAF7505960.1"/>
    <property type="molecule type" value="Genomic_DNA"/>
</dbReference>
<evidence type="ECO:0000313" key="1">
    <source>
        <dbReference type="EMBL" id="KAF7505960.1"/>
    </source>
</evidence>
<protein>
    <submittedName>
        <fullName evidence="1">Uncharacterized protein</fullName>
    </submittedName>
</protein>
<keyword evidence="2" id="KW-1185">Reference proteome</keyword>
<evidence type="ECO:0000313" key="2">
    <source>
        <dbReference type="Proteomes" id="UP000606974"/>
    </source>
</evidence>
<organism evidence="1 2">
    <name type="scientific">Endocarpon pusillum</name>
    <dbReference type="NCBI Taxonomy" id="364733"/>
    <lineage>
        <taxon>Eukaryota</taxon>
        <taxon>Fungi</taxon>
        <taxon>Dikarya</taxon>
        <taxon>Ascomycota</taxon>
        <taxon>Pezizomycotina</taxon>
        <taxon>Eurotiomycetes</taxon>
        <taxon>Chaetothyriomycetidae</taxon>
        <taxon>Verrucariales</taxon>
        <taxon>Verrucariaceae</taxon>
        <taxon>Endocarpon</taxon>
    </lineage>
</organism>
<sequence>MARSKSQWNDFLLAERSRSTKDEGRRTVDFCSIHIRWLWIGPSSIFHTLQDTLQVATIYEAVSIHAGKHFIPFLYRWR</sequence>
<gene>
    <name evidence="1" type="ORF">GJ744_012402</name>
</gene>
<dbReference type="AlphaFoldDB" id="A0A8H7E244"/>
<comment type="caution">
    <text evidence="1">The sequence shown here is derived from an EMBL/GenBank/DDBJ whole genome shotgun (WGS) entry which is preliminary data.</text>
</comment>